<proteinExistence type="predicted"/>
<sequence>MRSISEIQSLIEQGENGAVEFKRADVRPESLAREITAFSNTNGGSILVGVDDNGTVIGIDSRKNIEEWTANVVRNNVVPATRQEISLCMFGGKQLLIIEVPRGPDKPYQTIDGKFWVRVGSTNRMATKEELSRLFQQAGLVHYDIAPLEGTQRADLDERKLHDYWSDYYSIDYLALEEVDRRRLLLNADILLNREDEDQVSVGGLLLFGREPQRRLPQSAIVFAVFDGVELIDDLLDKQEIVGTLPELIRQTKVKIRTFLPRPATFSGLQREERPAVSDNVIREAVVNAVCHRDYSIANRKTAVYIFRDRLEIISPGRLPNTLTVEKILTGNSAPRNHFLLKYLDNMKFIDGLGRGVPMMRREMGERLRYQEEGEILRLLLDFETPLV</sequence>
<accession>A0A444J939</accession>
<keyword evidence="3" id="KW-1185">Reference proteome</keyword>
<dbReference type="InterPro" id="IPR007421">
    <property type="entry name" value="Schlafen_AlbA_2_dom"/>
</dbReference>
<reference evidence="2 3" key="1">
    <citation type="submission" date="2017-01" db="EMBL/GenBank/DDBJ databases">
        <title>The cable genome- insights into the physiology and evolution of filamentous bacteria capable of sulfide oxidation via long distance electron transfer.</title>
        <authorList>
            <person name="Schreiber L."/>
            <person name="Bjerg J.T."/>
            <person name="Boggild A."/>
            <person name="Van De Vossenberg J."/>
            <person name="Meysman F."/>
            <person name="Nielsen L.P."/>
            <person name="Schramm A."/>
            <person name="Kjeldsen K.U."/>
        </authorList>
    </citation>
    <scope>NUCLEOTIDE SEQUENCE [LARGE SCALE GENOMIC DNA]</scope>
    <source>
        <strain evidence="2">A1</strain>
    </source>
</reference>
<dbReference type="GO" id="GO:0016787">
    <property type="term" value="F:hydrolase activity"/>
    <property type="evidence" value="ECO:0007669"/>
    <property type="project" value="UniProtKB-KW"/>
</dbReference>
<comment type="caution">
    <text evidence="2">The sequence shown here is derived from an EMBL/GenBank/DDBJ whole genome shotgun (WGS) entry which is preliminary data.</text>
</comment>
<keyword evidence="2" id="KW-0378">Hydrolase</keyword>
<protein>
    <submittedName>
        <fullName evidence="2">ATP-dependent DNA helicase RecG</fullName>
        <ecNumber evidence="2">3.6.4.12</ecNumber>
    </submittedName>
</protein>
<keyword evidence="2" id="KW-0547">Nucleotide-binding</keyword>
<evidence type="ECO:0000313" key="3">
    <source>
        <dbReference type="Proteomes" id="UP000288086"/>
    </source>
</evidence>
<evidence type="ECO:0000313" key="2">
    <source>
        <dbReference type="EMBL" id="RWX49572.1"/>
    </source>
</evidence>
<organism evidence="2 3">
    <name type="scientific">Candidatus Electrothrix communis</name>
    <dbReference type="NCBI Taxonomy" id="1859133"/>
    <lineage>
        <taxon>Bacteria</taxon>
        <taxon>Pseudomonadati</taxon>
        <taxon>Thermodesulfobacteriota</taxon>
        <taxon>Desulfobulbia</taxon>
        <taxon>Desulfobulbales</taxon>
        <taxon>Desulfobulbaceae</taxon>
        <taxon>Candidatus Electrothrix</taxon>
    </lineage>
</organism>
<dbReference type="InterPro" id="IPR038475">
    <property type="entry name" value="RecG_C_sf"/>
</dbReference>
<keyword evidence="2" id="KW-0067">ATP-binding</keyword>
<keyword evidence="2" id="KW-0347">Helicase</keyword>
<dbReference type="EC" id="3.6.4.12" evidence="2"/>
<dbReference type="Pfam" id="PF04326">
    <property type="entry name" value="SLFN_AlbA_2"/>
    <property type="match status" value="1"/>
</dbReference>
<dbReference type="Gene3D" id="3.30.950.30">
    <property type="entry name" value="Schlafen, AAA domain"/>
    <property type="match status" value="1"/>
</dbReference>
<dbReference type="InterPro" id="IPR038461">
    <property type="entry name" value="Schlafen_AlbA_2_dom_sf"/>
</dbReference>
<dbReference type="AlphaFoldDB" id="A0A444J939"/>
<dbReference type="Proteomes" id="UP000288086">
    <property type="component" value="Unassembled WGS sequence"/>
</dbReference>
<dbReference type="Pfam" id="PF13749">
    <property type="entry name" value="HATPase_c_4"/>
    <property type="match status" value="1"/>
</dbReference>
<feature type="domain" description="Schlafen AlbA-2" evidence="1">
    <location>
        <begin position="15"/>
        <end position="125"/>
    </location>
</feature>
<dbReference type="PANTHER" id="PTHR30595:SF6">
    <property type="entry name" value="SCHLAFEN ALBA-2 DOMAIN-CONTAINING PROTEIN"/>
    <property type="match status" value="1"/>
</dbReference>
<dbReference type="PANTHER" id="PTHR30595">
    <property type="entry name" value="GLPR-RELATED TRANSCRIPTIONAL REPRESSOR"/>
    <property type="match status" value="1"/>
</dbReference>
<dbReference type="GO" id="GO:0003678">
    <property type="term" value="F:DNA helicase activity"/>
    <property type="evidence" value="ECO:0007669"/>
    <property type="project" value="UniProtKB-EC"/>
</dbReference>
<name>A0A444J939_9BACT</name>
<dbReference type="EMBL" id="MTKP01000031">
    <property type="protein sequence ID" value="RWX49572.1"/>
    <property type="molecule type" value="Genomic_DNA"/>
</dbReference>
<gene>
    <name evidence="2" type="ORF">VT98_10313</name>
</gene>
<evidence type="ECO:0000259" key="1">
    <source>
        <dbReference type="Pfam" id="PF04326"/>
    </source>
</evidence>
<dbReference type="Gene3D" id="3.30.565.60">
    <property type="match status" value="1"/>
</dbReference>